<comment type="cofactor">
    <cofactor evidence="7">
        <name>Zn(2+)</name>
        <dbReference type="ChEBI" id="CHEBI:29105"/>
    </cofactor>
    <cofactor evidence="7">
        <name>Fe(3+)</name>
        <dbReference type="ChEBI" id="CHEBI:29034"/>
    </cofactor>
    <text evidence="7">Binds 1 zinc or iron ion per subunit.</text>
</comment>
<keyword evidence="10" id="KW-1185">Reference proteome</keyword>
<feature type="binding site" evidence="7">
    <location>
        <position position="183"/>
    </location>
    <ligand>
        <name>4-imidazolone-5-propanoate</name>
        <dbReference type="ChEBI" id="CHEBI:77893"/>
    </ligand>
</feature>
<dbReference type="InterPro" id="IPR005920">
    <property type="entry name" value="HutI"/>
</dbReference>
<protein>
    <recommendedName>
        <fullName evidence="1 7">Imidazolonepropionase</fullName>
        <ecNumber evidence="1 7">3.5.2.7</ecNumber>
    </recommendedName>
    <alternativeName>
        <fullName evidence="7">Imidazolone-5-propionate hydrolase</fullName>
    </alternativeName>
</protein>
<dbReference type="CDD" id="cd01296">
    <property type="entry name" value="Imidazolone-5PH"/>
    <property type="match status" value="1"/>
</dbReference>
<dbReference type="Gene3D" id="3.20.20.140">
    <property type="entry name" value="Metal-dependent hydrolases"/>
    <property type="match status" value="1"/>
</dbReference>
<dbReference type="InterPro" id="IPR011059">
    <property type="entry name" value="Metal-dep_hydrolase_composite"/>
</dbReference>
<dbReference type="Pfam" id="PF01979">
    <property type="entry name" value="Amidohydro_1"/>
    <property type="match status" value="1"/>
</dbReference>
<feature type="binding site" evidence="7">
    <location>
        <position position="248"/>
    </location>
    <ligand>
        <name>Zn(2+)</name>
        <dbReference type="ChEBI" id="CHEBI:29105"/>
    </ligand>
</feature>
<feature type="binding site" evidence="7">
    <location>
        <position position="323"/>
    </location>
    <ligand>
        <name>Zn(2+)</name>
        <dbReference type="ChEBI" id="CHEBI:29105"/>
    </ligand>
</feature>
<evidence type="ECO:0000313" key="10">
    <source>
        <dbReference type="Proteomes" id="UP001208567"/>
    </source>
</evidence>
<keyword evidence="3 7" id="KW-0378">Hydrolase</keyword>
<evidence type="ECO:0000256" key="5">
    <source>
        <dbReference type="ARBA" id="ARBA00022833"/>
    </source>
</evidence>
<comment type="caution">
    <text evidence="9">The sequence shown here is derived from an EMBL/GenBank/DDBJ whole genome shotgun (WGS) entry which is preliminary data.</text>
</comment>
<accession>A0ABQ5N0C9</accession>
<feature type="binding site" evidence="7">
    <location>
        <position position="78"/>
    </location>
    <ligand>
        <name>Zn(2+)</name>
        <dbReference type="ChEBI" id="CHEBI:29105"/>
    </ligand>
</feature>
<dbReference type="EMBL" id="BRXR01000001">
    <property type="protein sequence ID" value="GLC28663.1"/>
    <property type="molecule type" value="Genomic_DNA"/>
</dbReference>
<keyword evidence="2 7" id="KW-0479">Metal-binding</keyword>
<proteinExistence type="inferred from homology"/>
<evidence type="ECO:0000259" key="8">
    <source>
        <dbReference type="Pfam" id="PF01979"/>
    </source>
</evidence>
<dbReference type="InterPro" id="IPR006680">
    <property type="entry name" value="Amidohydro-rel"/>
</dbReference>
<dbReference type="SUPFAM" id="SSF51556">
    <property type="entry name" value="Metallo-dependent hydrolases"/>
    <property type="match status" value="1"/>
</dbReference>
<feature type="binding site" evidence="7">
    <location>
        <position position="78"/>
    </location>
    <ligand>
        <name>Fe(3+)</name>
        <dbReference type="ChEBI" id="CHEBI:29034"/>
    </ligand>
</feature>
<dbReference type="PANTHER" id="PTHR42752">
    <property type="entry name" value="IMIDAZOLONEPROPIONASE"/>
    <property type="match status" value="1"/>
</dbReference>
<feature type="binding site" evidence="7">
    <location>
        <position position="323"/>
    </location>
    <ligand>
        <name>Fe(3+)</name>
        <dbReference type="ChEBI" id="CHEBI:29034"/>
    </ligand>
</feature>
<feature type="binding site" evidence="7">
    <location>
        <position position="325"/>
    </location>
    <ligand>
        <name>N-formimidoyl-L-glutamate</name>
        <dbReference type="ChEBI" id="CHEBI:58928"/>
    </ligand>
</feature>
<keyword evidence="6 7" id="KW-0408">Iron</keyword>
<feature type="binding site" evidence="7">
    <location>
        <position position="87"/>
    </location>
    <ligand>
        <name>4-imidazolone-5-propanoate</name>
        <dbReference type="ChEBI" id="CHEBI:77893"/>
    </ligand>
</feature>
<evidence type="ECO:0000256" key="1">
    <source>
        <dbReference type="ARBA" id="ARBA00012864"/>
    </source>
</evidence>
<dbReference type="Gene3D" id="2.30.40.10">
    <property type="entry name" value="Urease, subunit C, domain 1"/>
    <property type="match status" value="1"/>
</dbReference>
<evidence type="ECO:0000256" key="6">
    <source>
        <dbReference type="ARBA" id="ARBA00023004"/>
    </source>
</evidence>
<gene>
    <name evidence="7 9" type="primary">hutI</name>
    <name evidence="9" type="ORF">bsdE14_00730</name>
</gene>
<keyword evidence="5 7" id="KW-0862">Zinc</keyword>
<comment type="function">
    <text evidence="7">Catalyzes the hydrolytic cleavage of the carbon-nitrogen bond in imidazolone-5-propanoate to yield N-formimidoyl-L-glutamate. It is the third step in the universal histidine degradation pathway.</text>
</comment>
<evidence type="ECO:0000256" key="7">
    <source>
        <dbReference type="HAMAP-Rule" id="MF_00372"/>
    </source>
</evidence>
<dbReference type="Proteomes" id="UP001208567">
    <property type="component" value="Unassembled WGS sequence"/>
</dbReference>
<dbReference type="EC" id="3.5.2.7" evidence="1 7"/>
<keyword evidence="4 7" id="KW-0369">Histidine metabolism</keyword>
<dbReference type="HAMAP" id="MF_00372">
    <property type="entry name" value="HutI"/>
    <property type="match status" value="1"/>
</dbReference>
<organism evidence="9 10">
    <name type="scientific">Clostridium omnivorum</name>
    <dbReference type="NCBI Taxonomy" id="1604902"/>
    <lineage>
        <taxon>Bacteria</taxon>
        <taxon>Bacillati</taxon>
        <taxon>Bacillota</taxon>
        <taxon>Clostridia</taxon>
        <taxon>Eubacteriales</taxon>
        <taxon>Clostridiaceae</taxon>
        <taxon>Clostridium</taxon>
    </lineage>
</organism>
<comment type="pathway">
    <text evidence="7">Amino-acid degradation; L-histidine degradation into L-glutamate; N-formimidoyl-L-glutamate from L-histidine: step 3/3.</text>
</comment>
<reference evidence="9 10" key="1">
    <citation type="journal article" date="2024" name="Int. J. Syst. Evol. Microbiol.">
        <title>Clostridium omnivorum sp. nov., isolated from anoxic soil under the treatment of reductive soil disinfestation.</title>
        <authorList>
            <person name="Ueki A."/>
            <person name="Tonouchi A."/>
            <person name="Kaku N."/>
            <person name="Honma S."/>
            <person name="Ueki K."/>
        </authorList>
    </citation>
    <scope>NUCLEOTIDE SEQUENCE [LARGE SCALE GENOMIC DNA]</scope>
    <source>
        <strain evidence="9 10">E14</strain>
    </source>
</reference>
<feature type="binding site" evidence="7">
    <location>
        <position position="80"/>
    </location>
    <ligand>
        <name>Fe(3+)</name>
        <dbReference type="ChEBI" id="CHEBI:29034"/>
    </ligand>
</feature>
<feature type="binding site" evidence="7">
    <location>
        <position position="248"/>
    </location>
    <ligand>
        <name>Fe(3+)</name>
        <dbReference type="ChEBI" id="CHEBI:29034"/>
    </ligand>
</feature>
<feature type="domain" description="Amidohydrolase-related" evidence="8">
    <location>
        <begin position="226"/>
        <end position="411"/>
    </location>
</feature>
<sequence>MNTVIKNIGCLVTCRGNAIKTGESLNDAGIIDNGFVVIEEDKILAVGKGEDYKKYLKEDTTIINGENMTVTPGLIDSHTHVVYGGSREKELALKLNNVSYIEILNNGGGILSTVRNTRKADSDILSEETKKRLDLMLLHGTTTIESKSGYGLNFEDEIKMLNVNKKLNDEHPIDIVSTYLGAHAIPEEYKENRDGYIDLMINEVIPYVGKNKLANFIDCFCEEGVFSVEESRRILKAGAEKGLKVKIHADEIKPIGGAELAAELNATSAEHLVGASLEGIKELANKGVVAVLLPSTSFYLMLNKFADARTMIKENVPIALATDCNPGTSPTESLQNVMTFACFGMRLTPEEIINSMTINAAYAIGKNDEIGSIEPGKKADLVIFNSKSLNYLIYHFGINSVKSVIKNGKLVVDDNKIVERW</sequence>
<feature type="binding site" evidence="7">
    <location>
        <position position="150"/>
    </location>
    <ligand>
        <name>N-formimidoyl-L-glutamate</name>
        <dbReference type="ChEBI" id="CHEBI:58928"/>
    </ligand>
</feature>
<dbReference type="InterPro" id="IPR032466">
    <property type="entry name" value="Metal_Hydrolase"/>
</dbReference>
<evidence type="ECO:0000256" key="4">
    <source>
        <dbReference type="ARBA" id="ARBA00022808"/>
    </source>
</evidence>
<evidence type="ECO:0000256" key="3">
    <source>
        <dbReference type="ARBA" id="ARBA00022801"/>
    </source>
</evidence>
<comment type="similarity">
    <text evidence="7">Belongs to the metallo-dependent hydrolases superfamily. HutI family.</text>
</comment>
<dbReference type="PANTHER" id="PTHR42752:SF1">
    <property type="entry name" value="IMIDAZOLONEPROPIONASE-RELATED"/>
    <property type="match status" value="1"/>
</dbReference>
<feature type="binding site" evidence="7">
    <location>
        <position position="328"/>
    </location>
    <ligand>
        <name>4-imidazolone-5-propanoate</name>
        <dbReference type="ChEBI" id="CHEBI:77893"/>
    </ligand>
</feature>
<name>A0ABQ5N0C9_9CLOT</name>
<feature type="binding site" evidence="7">
    <location>
        <position position="251"/>
    </location>
    <ligand>
        <name>4-imidazolone-5-propanoate</name>
        <dbReference type="ChEBI" id="CHEBI:77893"/>
    </ligand>
</feature>
<feature type="binding site" evidence="7">
    <location>
        <position position="80"/>
    </location>
    <ligand>
        <name>Zn(2+)</name>
        <dbReference type="ChEBI" id="CHEBI:29105"/>
    </ligand>
</feature>
<evidence type="ECO:0000313" key="9">
    <source>
        <dbReference type="EMBL" id="GLC28663.1"/>
    </source>
</evidence>
<dbReference type="SUPFAM" id="SSF51338">
    <property type="entry name" value="Composite domain of metallo-dependent hydrolases"/>
    <property type="match status" value="1"/>
</dbReference>
<evidence type="ECO:0000256" key="2">
    <source>
        <dbReference type="ARBA" id="ARBA00022723"/>
    </source>
</evidence>
<comment type="catalytic activity">
    <reaction evidence="7">
        <text>4-imidazolone-5-propanoate + H2O = N-formimidoyl-L-glutamate</text>
        <dbReference type="Rhea" id="RHEA:23660"/>
        <dbReference type="ChEBI" id="CHEBI:15377"/>
        <dbReference type="ChEBI" id="CHEBI:58928"/>
        <dbReference type="ChEBI" id="CHEBI:77893"/>
        <dbReference type="EC" id="3.5.2.7"/>
    </reaction>
</comment>
<feature type="binding site" evidence="7">
    <location>
        <position position="150"/>
    </location>
    <ligand>
        <name>4-imidazolone-5-propanoate</name>
        <dbReference type="ChEBI" id="CHEBI:77893"/>
    </ligand>
</feature>
<keyword evidence="7" id="KW-0963">Cytoplasm</keyword>
<comment type="subcellular location">
    <subcellularLocation>
        <location evidence="7">Cytoplasm</location>
    </subcellularLocation>
</comment>
<feature type="binding site" evidence="7">
    <location>
        <position position="327"/>
    </location>
    <ligand>
        <name>N-formimidoyl-L-glutamate</name>
        <dbReference type="ChEBI" id="CHEBI:58928"/>
    </ligand>
</feature>
<dbReference type="NCBIfam" id="TIGR01224">
    <property type="entry name" value="hutI"/>
    <property type="match status" value="1"/>
</dbReference>
<dbReference type="RefSeq" id="WP_264847927.1">
    <property type="nucleotide sequence ID" value="NZ_BRXR01000001.1"/>
</dbReference>